<keyword evidence="3" id="KW-0804">Transcription</keyword>
<feature type="domain" description="HTH hxlR-type" evidence="4">
    <location>
        <begin position="19"/>
        <end position="115"/>
    </location>
</feature>
<dbReference type="Pfam" id="PF01638">
    <property type="entry name" value="HxlR"/>
    <property type="match status" value="1"/>
</dbReference>
<keyword evidence="2" id="KW-0238">DNA-binding</keyword>
<reference evidence="5 6" key="1">
    <citation type="submission" date="2019-02" db="EMBL/GenBank/DDBJ databases">
        <authorList>
            <person name="Goldberg S.R."/>
            <person name="Haltli B.A."/>
            <person name="Correa H."/>
            <person name="Russell K.G."/>
        </authorList>
    </citation>
    <scope>NUCLEOTIDE SEQUENCE [LARGE SCALE GENOMIC DNA]</scope>
    <source>
        <strain evidence="5 6">JCM 16186</strain>
    </source>
</reference>
<dbReference type="InterPro" id="IPR036388">
    <property type="entry name" value="WH-like_DNA-bd_sf"/>
</dbReference>
<dbReference type="Gene3D" id="1.10.10.10">
    <property type="entry name" value="Winged helix-like DNA-binding domain superfamily/Winged helix DNA-binding domain"/>
    <property type="match status" value="1"/>
</dbReference>
<sequence length="115" mass="13067">MRKEASTNTLNKKNLEADCGMAYAMAVLSGRWKLSLLGYLIDGKLRYGELKKKLPGISERMLITQLKELQADGLITRIAYPEVPPRVEYQLTEKGSSLKNILMELDRWGERHKGS</sequence>
<evidence type="ECO:0000313" key="5">
    <source>
        <dbReference type="EMBL" id="MTI27894.1"/>
    </source>
</evidence>
<dbReference type="RefSeq" id="WP_155174892.1">
    <property type="nucleotide sequence ID" value="NZ_BAAAFL010000017.1"/>
</dbReference>
<accession>A0ABW9RUK0</accession>
<evidence type="ECO:0000313" key="6">
    <source>
        <dbReference type="Proteomes" id="UP000798808"/>
    </source>
</evidence>
<dbReference type="Proteomes" id="UP000798808">
    <property type="component" value="Unassembled WGS sequence"/>
</dbReference>
<dbReference type="SUPFAM" id="SSF46785">
    <property type="entry name" value="Winged helix' DNA-binding domain"/>
    <property type="match status" value="1"/>
</dbReference>
<name>A0ABW9RUK0_9BACT</name>
<dbReference type="PANTHER" id="PTHR33204">
    <property type="entry name" value="TRANSCRIPTIONAL REGULATOR, MARR FAMILY"/>
    <property type="match status" value="1"/>
</dbReference>
<dbReference type="PANTHER" id="PTHR33204:SF29">
    <property type="entry name" value="TRANSCRIPTIONAL REGULATOR"/>
    <property type="match status" value="1"/>
</dbReference>
<evidence type="ECO:0000256" key="3">
    <source>
        <dbReference type="ARBA" id="ARBA00023163"/>
    </source>
</evidence>
<organism evidence="5 6">
    <name type="scientific">Fulvivirga kasyanovii</name>
    <dbReference type="NCBI Taxonomy" id="396812"/>
    <lineage>
        <taxon>Bacteria</taxon>
        <taxon>Pseudomonadati</taxon>
        <taxon>Bacteroidota</taxon>
        <taxon>Cytophagia</taxon>
        <taxon>Cytophagales</taxon>
        <taxon>Fulvivirgaceae</taxon>
        <taxon>Fulvivirga</taxon>
    </lineage>
</organism>
<evidence type="ECO:0000256" key="2">
    <source>
        <dbReference type="ARBA" id="ARBA00023125"/>
    </source>
</evidence>
<protein>
    <submittedName>
        <fullName evidence="5">Transcriptional regulator</fullName>
    </submittedName>
</protein>
<keyword evidence="1" id="KW-0805">Transcription regulation</keyword>
<comment type="caution">
    <text evidence="5">The sequence shown here is derived from an EMBL/GenBank/DDBJ whole genome shotgun (WGS) entry which is preliminary data.</text>
</comment>
<dbReference type="InterPro" id="IPR002577">
    <property type="entry name" value="HTH_HxlR"/>
</dbReference>
<evidence type="ECO:0000259" key="4">
    <source>
        <dbReference type="PROSITE" id="PS51118"/>
    </source>
</evidence>
<dbReference type="EMBL" id="SMLW01000646">
    <property type="protein sequence ID" value="MTI27894.1"/>
    <property type="molecule type" value="Genomic_DNA"/>
</dbReference>
<dbReference type="PROSITE" id="PS51118">
    <property type="entry name" value="HTH_HXLR"/>
    <property type="match status" value="1"/>
</dbReference>
<gene>
    <name evidence="5" type="ORF">E1163_23255</name>
</gene>
<dbReference type="InterPro" id="IPR036390">
    <property type="entry name" value="WH_DNA-bd_sf"/>
</dbReference>
<evidence type="ECO:0000256" key="1">
    <source>
        <dbReference type="ARBA" id="ARBA00023015"/>
    </source>
</evidence>
<keyword evidence="6" id="KW-1185">Reference proteome</keyword>
<proteinExistence type="predicted"/>